<dbReference type="EMBL" id="LQYY01000009">
    <property type="protein sequence ID" value="KYD35230.1"/>
    <property type="molecule type" value="Genomic_DNA"/>
</dbReference>
<protein>
    <recommendedName>
        <fullName evidence="2">NTF2-like N-terminal transpeptidase domain-containing protein</fullName>
    </recommendedName>
</protein>
<name>A0A150NET6_GEOSE</name>
<dbReference type="InterPro" id="IPR007887">
    <property type="entry name" value="MecA_N"/>
</dbReference>
<accession>A0A150NET6</accession>
<feature type="chain" id="PRO_5038640281" description="NTF2-like N-terminal transpeptidase domain-containing protein" evidence="1">
    <location>
        <begin position="23"/>
        <end position="88"/>
    </location>
</feature>
<dbReference type="Pfam" id="PF05223">
    <property type="entry name" value="MecA_N"/>
    <property type="match status" value="1"/>
</dbReference>
<gene>
    <name evidence="4" type="ORF">B4114_0393</name>
    <name evidence="3" type="ORF">GS8_2964</name>
</gene>
<evidence type="ECO:0000313" key="5">
    <source>
        <dbReference type="Proteomes" id="UP000075517"/>
    </source>
</evidence>
<comment type="caution">
    <text evidence="4">The sequence shown here is derived from an EMBL/GenBank/DDBJ whole genome shotgun (WGS) entry which is preliminary data.</text>
</comment>
<keyword evidence="6" id="KW-1185">Reference proteome</keyword>
<dbReference type="InterPro" id="IPR032710">
    <property type="entry name" value="NTF2-like_dom_sf"/>
</dbReference>
<organism evidence="4 5">
    <name type="scientific">Geobacillus stearothermophilus</name>
    <name type="common">Bacillus stearothermophilus</name>
    <dbReference type="NCBI Taxonomy" id="1422"/>
    <lineage>
        <taxon>Bacteria</taxon>
        <taxon>Bacillati</taxon>
        <taxon>Bacillota</taxon>
        <taxon>Bacilli</taxon>
        <taxon>Bacillales</taxon>
        <taxon>Anoxybacillaceae</taxon>
        <taxon>Geobacillus</taxon>
    </lineage>
</organism>
<evidence type="ECO:0000313" key="3">
    <source>
        <dbReference type="EMBL" id="KAF6510807.1"/>
    </source>
</evidence>
<dbReference type="GO" id="GO:0046677">
    <property type="term" value="P:response to antibiotic"/>
    <property type="evidence" value="ECO:0007669"/>
    <property type="project" value="InterPro"/>
</dbReference>
<dbReference type="Proteomes" id="UP000075517">
    <property type="component" value="Unassembled WGS sequence"/>
</dbReference>
<dbReference type="SUPFAM" id="SSF54427">
    <property type="entry name" value="NTF2-like"/>
    <property type="match status" value="1"/>
</dbReference>
<evidence type="ECO:0000256" key="1">
    <source>
        <dbReference type="SAM" id="SignalP"/>
    </source>
</evidence>
<dbReference type="PATRIC" id="fig|1422.17.peg.941"/>
<reference evidence="4 5" key="1">
    <citation type="submission" date="2016-01" db="EMBL/GenBank/DDBJ databases">
        <title>Draft Genome Sequences of Seven Thermophilic Sporeformers Isolated from Foods.</title>
        <authorList>
            <person name="Berendsen E.M."/>
            <person name="Wells-Bennik M.H."/>
            <person name="Krawcyk A.O."/>
            <person name="De Jong A."/>
            <person name="Holsappel S."/>
            <person name="Eijlander R.T."/>
            <person name="Kuipers O.P."/>
        </authorList>
    </citation>
    <scope>NUCLEOTIDE SEQUENCE [LARGE SCALE GENOMIC DNA]</scope>
    <source>
        <strain evidence="4 5">B4114</strain>
    </source>
</reference>
<evidence type="ECO:0000259" key="2">
    <source>
        <dbReference type="Pfam" id="PF05223"/>
    </source>
</evidence>
<feature type="signal peptide" evidence="1">
    <location>
        <begin position="1"/>
        <end position="22"/>
    </location>
</feature>
<evidence type="ECO:0000313" key="4">
    <source>
        <dbReference type="EMBL" id="KYD35230.1"/>
    </source>
</evidence>
<reference evidence="3 6" key="2">
    <citation type="submission" date="2016-03" db="EMBL/GenBank/DDBJ databases">
        <title>Spore heat resistance.</title>
        <authorList>
            <person name="Boekhorst J."/>
            <person name="Berendsen E.M."/>
            <person name="Wells-Bennik M.H."/>
            <person name="Kuipers O.P."/>
        </authorList>
    </citation>
    <scope>NUCLEOTIDE SEQUENCE [LARGE SCALE GENOMIC DNA]</scope>
    <source>
        <strain evidence="3 6">GS8</strain>
    </source>
</reference>
<keyword evidence="1" id="KW-0732">Signal</keyword>
<dbReference type="Proteomes" id="UP000773850">
    <property type="component" value="Unassembled WGS sequence"/>
</dbReference>
<sequence>MGNVRWVLALISFLAITLFSCSKPPSPHDALKTYTSYWTKQQFAKMYDMLSEETKKQSAKSNLLTAIKKFTATSRCLTYPLPQSLFIQ</sequence>
<evidence type="ECO:0000313" key="6">
    <source>
        <dbReference type="Proteomes" id="UP000773850"/>
    </source>
</evidence>
<dbReference type="EMBL" id="LUCS01000028">
    <property type="protein sequence ID" value="KAF6510807.1"/>
    <property type="molecule type" value="Genomic_DNA"/>
</dbReference>
<proteinExistence type="predicted"/>
<dbReference type="AlphaFoldDB" id="A0A150NET6"/>
<dbReference type="Gene3D" id="3.10.450.100">
    <property type="entry name" value="NTF2-like, domain 1"/>
    <property type="match status" value="1"/>
</dbReference>
<feature type="domain" description="NTF2-like N-terminal transpeptidase" evidence="2">
    <location>
        <begin position="26"/>
        <end position="71"/>
    </location>
</feature>